<evidence type="ECO:0000313" key="1">
    <source>
        <dbReference type="EMBL" id="CAH1645287.1"/>
    </source>
</evidence>
<dbReference type="Proteomes" id="UP001153321">
    <property type="component" value="Chromosome 6"/>
</dbReference>
<gene>
    <name evidence="1" type="ORF">SPLIT_LOCUS10640</name>
</gene>
<dbReference type="EMBL" id="LR824537">
    <property type="protein sequence ID" value="CAH1645287.1"/>
    <property type="molecule type" value="Genomic_DNA"/>
</dbReference>
<keyword evidence="2" id="KW-1185">Reference proteome</keyword>
<sequence length="19" mass="2232">MECRSNCCVRNQISISKFL</sequence>
<protein>
    <submittedName>
        <fullName evidence="1">Uncharacterized protein</fullName>
    </submittedName>
</protein>
<evidence type="ECO:0000313" key="2">
    <source>
        <dbReference type="Proteomes" id="UP001153321"/>
    </source>
</evidence>
<accession>A0A9P0IG86</accession>
<reference evidence="1" key="1">
    <citation type="submission" date="2022-02" db="EMBL/GenBank/DDBJ databases">
        <authorList>
            <person name="King R."/>
        </authorList>
    </citation>
    <scope>NUCLEOTIDE SEQUENCE</scope>
</reference>
<dbReference type="AlphaFoldDB" id="A0A9P0IG86"/>
<organism evidence="1 2">
    <name type="scientific">Spodoptera littoralis</name>
    <name type="common">Egyptian cotton leafworm</name>
    <dbReference type="NCBI Taxonomy" id="7109"/>
    <lineage>
        <taxon>Eukaryota</taxon>
        <taxon>Metazoa</taxon>
        <taxon>Ecdysozoa</taxon>
        <taxon>Arthropoda</taxon>
        <taxon>Hexapoda</taxon>
        <taxon>Insecta</taxon>
        <taxon>Pterygota</taxon>
        <taxon>Neoptera</taxon>
        <taxon>Endopterygota</taxon>
        <taxon>Lepidoptera</taxon>
        <taxon>Glossata</taxon>
        <taxon>Ditrysia</taxon>
        <taxon>Noctuoidea</taxon>
        <taxon>Noctuidae</taxon>
        <taxon>Amphipyrinae</taxon>
        <taxon>Spodoptera</taxon>
    </lineage>
</organism>
<name>A0A9P0IG86_SPOLI</name>
<proteinExistence type="predicted"/>